<dbReference type="Proteomes" id="UP001205105">
    <property type="component" value="Unassembled WGS sequence"/>
</dbReference>
<comment type="caution">
    <text evidence="1">The sequence shown here is derived from an EMBL/GenBank/DDBJ whole genome shotgun (WGS) entry which is preliminary data.</text>
</comment>
<keyword evidence="2" id="KW-1185">Reference proteome</keyword>
<reference evidence="1" key="1">
    <citation type="submission" date="2020-11" db="EMBL/GenBank/DDBJ databases">
        <title>Chlorella ohadii genome sequencing and assembly.</title>
        <authorList>
            <person name="Murik O."/>
            <person name="Treves H."/>
            <person name="Kedem I."/>
            <person name="Shotland Y."/>
            <person name="Kaplan A."/>
        </authorList>
    </citation>
    <scope>NUCLEOTIDE SEQUENCE</scope>
    <source>
        <strain evidence="1">1</strain>
    </source>
</reference>
<sequence length="394" mass="42270">MGEEKVQRDVAANIAALRAEGLDTASIERLFEQNPRLLTATHDTFASALAALRQLAAQLPGNPRAVQAPPGATQLGVALWLYPTAAARLLQRADLGSLIDGNLRLRRQLGISDAETAVGLFKDNALLVSNFERAEAMAAHLQRLQASGALSAEQVAGLALTAALKLSPAEFNRRWREGGLSQASMGSIKSIGFSDPAGRQRAAAEALGELLQAADGVPGPLQPQHRQQAAALVGQQHRLWSAAPSTLHAAWASLQQLGLSSSQIVEVSQKQPAVLVFNWDGEAKQLLLAWVQQELGLSPYDFLTRHAGYATNGVAKLAMRADFLRQHRHALWGETLSRGIGPLLSLLVKPTFCSRAGCTKAELSAFNRAWLATPAGRRWGAKPRQLQRRTAEAA</sequence>
<protein>
    <submittedName>
        <fullName evidence="1">Uncharacterized protein</fullName>
    </submittedName>
</protein>
<evidence type="ECO:0000313" key="2">
    <source>
        <dbReference type="Proteomes" id="UP001205105"/>
    </source>
</evidence>
<accession>A0AAD5DW10</accession>
<dbReference type="InterPro" id="IPR038538">
    <property type="entry name" value="MTERF_sf"/>
</dbReference>
<evidence type="ECO:0000313" key="1">
    <source>
        <dbReference type="EMBL" id="KAI7843459.1"/>
    </source>
</evidence>
<proteinExistence type="predicted"/>
<organism evidence="1 2">
    <name type="scientific">Chlorella ohadii</name>
    <dbReference type="NCBI Taxonomy" id="2649997"/>
    <lineage>
        <taxon>Eukaryota</taxon>
        <taxon>Viridiplantae</taxon>
        <taxon>Chlorophyta</taxon>
        <taxon>core chlorophytes</taxon>
        <taxon>Trebouxiophyceae</taxon>
        <taxon>Chlorellales</taxon>
        <taxon>Chlorellaceae</taxon>
        <taxon>Chlorella clade</taxon>
        <taxon>Chlorella</taxon>
    </lineage>
</organism>
<dbReference type="AlphaFoldDB" id="A0AAD5DW10"/>
<dbReference type="Gene3D" id="1.25.70.10">
    <property type="entry name" value="Transcription termination factor 3, mitochondrial"/>
    <property type="match status" value="1"/>
</dbReference>
<dbReference type="EMBL" id="JADXDR010000038">
    <property type="protein sequence ID" value="KAI7843459.1"/>
    <property type="molecule type" value="Genomic_DNA"/>
</dbReference>
<name>A0AAD5DW10_9CHLO</name>
<gene>
    <name evidence="1" type="ORF">COHA_002936</name>
</gene>